<reference evidence="1" key="1">
    <citation type="journal article" date="2012" name="PLoS ONE">
        <title>Gene sets for utilization of primary and secondary nutrition supplies in the distal gut of endangered iberian lynx.</title>
        <authorList>
            <person name="Alcaide M."/>
            <person name="Messina E."/>
            <person name="Richter M."/>
            <person name="Bargiela R."/>
            <person name="Peplies J."/>
            <person name="Huws S.A."/>
            <person name="Newbold C.J."/>
            <person name="Golyshin P.N."/>
            <person name="Simon M.A."/>
            <person name="Lopez G."/>
            <person name="Yakimov M.M."/>
            <person name="Ferrer M."/>
        </authorList>
    </citation>
    <scope>NUCLEOTIDE SEQUENCE</scope>
</reference>
<sequence>YTKKVRINGKIACMAVLVVCGMDENGHRDIIAAEPMA</sequence>
<organism evidence="1">
    <name type="scientific">gut metagenome</name>
    <dbReference type="NCBI Taxonomy" id="749906"/>
    <lineage>
        <taxon>unclassified sequences</taxon>
        <taxon>metagenomes</taxon>
        <taxon>organismal metagenomes</taxon>
    </lineage>
</organism>
<proteinExistence type="predicted"/>
<protein>
    <submittedName>
        <fullName evidence="1">Uncharacterized protein</fullName>
    </submittedName>
</protein>
<comment type="caution">
    <text evidence="1">The sequence shown here is derived from an EMBL/GenBank/DDBJ whole genome shotgun (WGS) entry which is preliminary data.</text>
</comment>
<feature type="non-terminal residue" evidence="1">
    <location>
        <position position="1"/>
    </location>
</feature>
<dbReference type="AlphaFoldDB" id="J9G7F3"/>
<accession>J9G7F3</accession>
<gene>
    <name evidence="1" type="ORF">EVA_09089</name>
</gene>
<name>J9G7F3_9ZZZZ</name>
<dbReference type="EMBL" id="AMCI01002407">
    <property type="protein sequence ID" value="EJX02804.1"/>
    <property type="molecule type" value="Genomic_DNA"/>
</dbReference>
<evidence type="ECO:0000313" key="1">
    <source>
        <dbReference type="EMBL" id="EJX02804.1"/>
    </source>
</evidence>